<dbReference type="Gene3D" id="3.60.21.10">
    <property type="match status" value="1"/>
</dbReference>
<evidence type="ECO:0000313" key="4">
    <source>
        <dbReference type="Proteomes" id="UP000288395"/>
    </source>
</evidence>
<dbReference type="Pfam" id="PF09587">
    <property type="entry name" value="PGA_cap"/>
    <property type="match status" value="1"/>
</dbReference>
<dbReference type="SMART" id="SM00854">
    <property type="entry name" value="PGA_cap"/>
    <property type="match status" value="1"/>
</dbReference>
<dbReference type="RefSeq" id="WP_126767729.1">
    <property type="nucleotide sequence ID" value="NZ_PIPJ01000007.1"/>
</dbReference>
<protein>
    <recommendedName>
        <fullName evidence="2">Capsule synthesis protein CapA domain-containing protein</fullName>
    </recommendedName>
</protein>
<dbReference type="PANTHER" id="PTHR33393">
    <property type="entry name" value="POLYGLUTAMINE SYNTHESIS ACCESSORY PROTEIN RV0574C-RELATED"/>
    <property type="match status" value="1"/>
</dbReference>
<keyword evidence="4" id="KW-1185">Reference proteome</keyword>
<dbReference type="InterPro" id="IPR019079">
    <property type="entry name" value="Capsule_synth_CapA"/>
</dbReference>
<comment type="similarity">
    <text evidence="1">Belongs to the CapA family.</text>
</comment>
<dbReference type="SUPFAM" id="SSF56300">
    <property type="entry name" value="Metallo-dependent phosphatases"/>
    <property type="match status" value="1"/>
</dbReference>
<feature type="domain" description="Capsule synthesis protein CapA" evidence="2">
    <location>
        <begin position="2"/>
        <end position="233"/>
    </location>
</feature>
<dbReference type="PANTHER" id="PTHR33393:SF13">
    <property type="entry name" value="PGA BIOSYNTHESIS PROTEIN CAPA"/>
    <property type="match status" value="1"/>
</dbReference>
<dbReference type="EMBL" id="PIPJ01000007">
    <property type="protein sequence ID" value="RUO19625.1"/>
    <property type="molecule type" value="Genomic_DNA"/>
</dbReference>
<name>A0A432VT82_9GAMM</name>
<accession>A0A432VT82</accession>
<dbReference type="Proteomes" id="UP000288395">
    <property type="component" value="Unassembled WGS sequence"/>
</dbReference>
<dbReference type="OrthoDB" id="9810718at2"/>
<organism evidence="3 4">
    <name type="scientific">Aliidiomarina iranensis</name>
    <dbReference type="NCBI Taxonomy" id="1434071"/>
    <lineage>
        <taxon>Bacteria</taxon>
        <taxon>Pseudomonadati</taxon>
        <taxon>Pseudomonadota</taxon>
        <taxon>Gammaproteobacteria</taxon>
        <taxon>Alteromonadales</taxon>
        <taxon>Idiomarinaceae</taxon>
        <taxon>Aliidiomarina</taxon>
    </lineage>
</organism>
<evidence type="ECO:0000259" key="2">
    <source>
        <dbReference type="SMART" id="SM00854"/>
    </source>
</evidence>
<sequence length="378" mass="43384">MKIFFTGDLFLGGDLLGASCKDTISSKLYDLADFRVVNLEQAVSDSDYIEDKCTLYTSSQALQQLKKMKVDAVNLAHNHIQDKGLDGIVETVEQLNKVQIKNFGAGENINEASQPLELTENLVLLGYCEFGKPYLNQIEVADNNKAGVNPLRYEKILADLDNLRPNQQAVLYFHWGMEHVWLPPTNDIKLARKLLADERVATIIGMHCHRTQGVVSYKGKKAYMGLGNFLFPNFYIAPPTQIAYPSEQEKQQVKFTTRQYHSVYEPTYKKWRLVNRVSRVLLFDNTTQKLKSEFVVQIDNLPKVEAVGVVLNGTYTLWTALLSAVYKLPSPVYNLLFKLHAKQTYFIWRMQIRLFHLRQLGIVNFLKKLKVKIRRKFG</sequence>
<gene>
    <name evidence="3" type="ORF">CWE08_09335</name>
</gene>
<comment type="caution">
    <text evidence="3">The sequence shown here is derived from an EMBL/GenBank/DDBJ whole genome shotgun (WGS) entry which is preliminary data.</text>
</comment>
<dbReference type="InterPro" id="IPR052169">
    <property type="entry name" value="CW_Biosynth-Accessory"/>
</dbReference>
<proteinExistence type="inferred from homology"/>
<evidence type="ECO:0000256" key="1">
    <source>
        <dbReference type="ARBA" id="ARBA00005662"/>
    </source>
</evidence>
<evidence type="ECO:0000313" key="3">
    <source>
        <dbReference type="EMBL" id="RUO19625.1"/>
    </source>
</evidence>
<dbReference type="AlphaFoldDB" id="A0A432VT82"/>
<reference evidence="4" key="1">
    <citation type="journal article" date="2018" name="Front. Microbiol.">
        <title>Genome-Based Analysis Reveals the Taxonomy and Diversity of the Family Idiomarinaceae.</title>
        <authorList>
            <person name="Liu Y."/>
            <person name="Lai Q."/>
            <person name="Shao Z."/>
        </authorList>
    </citation>
    <scope>NUCLEOTIDE SEQUENCE [LARGE SCALE GENOMIC DNA]</scope>
    <source>
        <strain evidence="4">GBPy7</strain>
    </source>
</reference>
<dbReference type="InterPro" id="IPR029052">
    <property type="entry name" value="Metallo-depent_PP-like"/>
</dbReference>